<dbReference type="OrthoDB" id="4279at2"/>
<dbReference type="AlphaFoldDB" id="F1T477"/>
<keyword evidence="4" id="KW-0808">Transferase</keyword>
<dbReference type="SUPFAM" id="SSF64438">
    <property type="entry name" value="CNF1/YfiH-like putative cysteine hydrolases"/>
    <property type="match status" value="1"/>
</dbReference>
<sequence>MALAQLVRHTSQGVTLLEDQNHPYGVHLAFTERTGGCSKGWYESLNLGSRTGDDMAHVSENRLRVLKAMGAEQMCSRLLVPHQVHGTSVVCVRSWSEQESARIRRDIAQGCDAIICSVPDVAVMLAFADCVPLIFVARTAFAVAHSGWRGTRARIARVVLHKLCEQAHCGPQDVLVYVGPHIAAADYEVSSELIVDFVTEFGDQVKMGTRNLNMYAAIRATLLEDGVAPEHICNAGVSTYSHVDRFFSYRKEHGKCGRHAACAYLEQPK</sequence>
<dbReference type="GO" id="GO:0016787">
    <property type="term" value="F:hydrolase activity"/>
    <property type="evidence" value="ECO:0007669"/>
    <property type="project" value="UniProtKB-KW"/>
</dbReference>
<evidence type="ECO:0000256" key="2">
    <source>
        <dbReference type="ARBA" id="ARBA00003215"/>
    </source>
</evidence>
<comment type="function">
    <text evidence="2">Purine nucleoside enzyme that catalyzes the phosphorolysis of adenosine and inosine nucleosides, yielding D-ribose 1-phosphate and the respective free bases, adenine and hypoxanthine. Also catalyzes the phosphorolysis of S-methyl-5'-thioadenosine into adenine and S-methyl-5-thio-alpha-D-ribose 1-phosphate. Also has adenosine deaminase activity.</text>
</comment>
<comment type="catalytic activity">
    <reaction evidence="8">
        <text>adenosine + H2O + H(+) = inosine + NH4(+)</text>
        <dbReference type="Rhea" id="RHEA:24408"/>
        <dbReference type="ChEBI" id="CHEBI:15377"/>
        <dbReference type="ChEBI" id="CHEBI:15378"/>
        <dbReference type="ChEBI" id="CHEBI:16335"/>
        <dbReference type="ChEBI" id="CHEBI:17596"/>
        <dbReference type="ChEBI" id="CHEBI:28938"/>
        <dbReference type="EC" id="3.5.4.4"/>
    </reaction>
    <physiologicalReaction direction="left-to-right" evidence="8">
        <dbReference type="Rhea" id="RHEA:24409"/>
    </physiologicalReaction>
</comment>
<dbReference type="EMBL" id="ACGK02000001">
    <property type="protein sequence ID" value="EGF23521.1"/>
    <property type="molecule type" value="Genomic_DNA"/>
</dbReference>
<dbReference type="InterPro" id="IPR003730">
    <property type="entry name" value="Cu_polyphenol_OxRdtase"/>
</dbReference>
<evidence type="ECO:0000256" key="7">
    <source>
        <dbReference type="ARBA" id="ARBA00022833"/>
    </source>
</evidence>
<gene>
    <name evidence="11" type="ORF">HMPREF0091_10468</name>
</gene>
<accession>F1T477</accession>
<dbReference type="Proteomes" id="UP000005947">
    <property type="component" value="Unassembled WGS sequence"/>
</dbReference>
<comment type="catalytic activity">
    <reaction evidence="1">
        <text>inosine + phosphate = alpha-D-ribose 1-phosphate + hypoxanthine</text>
        <dbReference type="Rhea" id="RHEA:27646"/>
        <dbReference type="ChEBI" id="CHEBI:17368"/>
        <dbReference type="ChEBI" id="CHEBI:17596"/>
        <dbReference type="ChEBI" id="CHEBI:43474"/>
        <dbReference type="ChEBI" id="CHEBI:57720"/>
        <dbReference type="EC" id="2.4.2.1"/>
    </reaction>
    <physiologicalReaction direction="left-to-right" evidence="1">
        <dbReference type="Rhea" id="RHEA:27647"/>
    </physiologicalReaction>
</comment>
<dbReference type="InterPro" id="IPR038371">
    <property type="entry name" value="Cu_polyphenol_OxRdtase_sf"/>
</dbReference>
<dbReference type="Pfam" id="PF02578">
    <property type="entry name" value="Cu-oxidase_4"/>
    <property type="match status" value="1"/>
</dbReference>
<keyword evidence="6" id="KW-0378">Hydrolase</keyword>
<evidence type="ECO:0008006" key="13">
    <source>
        <dbReference type="Google" id="ProtNLM"/>
    </source>
</evidence>
<evidence type="ECO:0000256" key="8">
    <source>
        <dbReference type="ARBA" id="ARBA00047989"/>
    </source>
</evidence>
<dbReference type="GO" id="GO:0005507">
    <property type="term" value="F:copper ion binding"/>
    <property type="evidence" value="ECO:0007669"/>
    <property type="project" value="TreeGrafter"/>
</dbReference>
<evidence type="ECO:0000256" key="4">
    <source>
        <dbReference type="ARBA" id="ARBA00022679"/>
    </source>
</evidence>
<evidence type="ECO:0000256" key="5">
    <source>
        <dbReference type="ARBA" id="ARBA00022723"/>
    </source>
</evidence>
<dbReference type="GeneID" id="93210083"/>
<evidence type="ECO:0000313" key="12">
    <source>
        <dbReference type="Proteomes" id="UP000005947"/>
    </source>
</evidence>
<dbReference type="GO" id="GO:0017061">
    <property type="term" value="F:S-methyl-5-thioadenosine phosphorylase activity"/>
    <property type="evidence" value="ECO:0007669"/>
    <property type="project" value="UniProtKB-EC"/>
</dbReference>
<dbReference type="CDD" id="cd16833">
    <property type="entry name" value="YfiH"/>
    <property type="match status" value="1"/>
</dbReference>
<dbReference type="InterPro" id="IPR011324">
    <property type="entry name" value="Cytotoxic_necrot_fac-like_cat"/>
</dbReference>
<dbReference type="RefSeq" id="WP_006302645.1">
    <property type="nucleotide sequence ID" value="NZ_ACGK02000001.1"/>
</dbReference>
<dbReference type="eggNOG" id="COG1496">
    <property type="taxonomic scope" value="Bacteria"/>
</dbReference>
<keyword evidence="7" id="KW-0862">Zinc</keyword>
<evidence type="ECO:0000256" key="1">
    <source>
        <dbReference type="ARBA" id="ARBA00000553"/>
    </source>
</evidence>
<evidence type="ECO:0000256" key="3">
    <source>
        <dbReference type="ARBA" id="ARBA00007353"/>
    </source>
</evidence>
<evidence type="ECO:0000256" key="9">
    <source>
        <dbReference type="ARBA" id="ARBA00048968"/>
    </source>
</evidence>
<comment type="similarity">
    <text evidence="3">Belongs to the purine nucleoside phosphorylase YfiH/LACC1 family.</text>
</comment>
<organism evidence="11 12">
    <name type="scientific">Fannyhessea vaginae DSM 15829</name>
    <dbReference type="NCBI Taxonomy" id="525256"/>
    <lineage>
        <taxon>Bacteria</taxon>
        <taxon>Bacillati</taxon>
        <taxon>Actinomycetota</taxon>
        <taxon>Coriobacteriia</taxon>
        <taxon>Coriobacteriales</taxon>
        <taxon>Atopobiaceae</taxon>
        <taxon>Fannyhessea</taxon>
    </lineage>
</organism>
<evidence type="ECO:0000256" key="6">
    <source>
        <dbReference type="ARBA" id="ARBA00022801"/>
    </source>
</evidence>
<proteinExistence type="inferred from homology"/>
<dbReference type="Gene3D" id="3.60.140.10">
    <property type="entry name" value="CNF1/YfiH-like putative cysteine hydrolases"/>
    <property type="match status" value="1"/>
</dbReference>
<reference evidence="11 12" key="1">
    <citation type="submission" date="2011-02" db="EMBL/GenBank/DDBJ databases">
        <authorList>
            <person name="Muzny D."/>
            <person name="Qin X."/>
            <person name="Buhay C."/>
            <person name="Dugan-Rocha S."/>
            <person name="Ding Y."/>
            <person name="Chen G."/>
            <person name="Hawes A."/>
            <person name="Holder M."/>
            <person name="Jhangiani S."/>
            <person name="Johnson A."/>
            <person name="Khan Z."/>
            <person name="Li Z."/>
            <person name="Liu W."/>
            <person name="Liu X."/>
            <person name="Perez L."/>
            <person name="Shen H."/>
            <person name="Wang Q."/>
            <person name="Watt J."/>
            <person name="Xi L."/>
            <person name="Xin Y."/>
            <person name="Zhou J."/>
            <person name="Deng J."/>
            <person name="Jiang H."/>
            <person name="Liu Y."/>
            <person name="Qu J."/>
            <person name="Song X.-Z."/>
            <person name="Zhang L."/>
            <person name="Villasana D."/>
            <person name="Johnson A."/>
            <person name="Liu J."/>
            <person name="Liyanage D."/>
            <person name="Lorensuhewa L."/>
            <person name="Robinson T."/>
            <person name="Song A."/>
            <person name="Song B.-B."/>
            <person name="Dinh H."/>
            <person name="Thornton R."/>
            <person name="Coyle M."/>
            <person name="Francisco L."/>
            <person name="Jackson L."/>
            <person name="Javaid M."/>
            <person name="Korchina V."/>
            <person name="Kovar C."/>
            <person name="Mata R."/>
            <person name="Mathew T."/>
            <person name="Ngo R."/>
            <person name="Nguyen L."/>
            <person name="Nguyen N."/>
            <person name="Okwuonu G."/>
            <person name="Ongeri F."/>
            <person name="Pham C."/>
            <person name="Simmons D."/>
            <person name="Wilczek-Boney K."/>
            <person name="Hale W."/>
            <person name="Jakkamsetti A."/>
            <person name="Pham P."/>
            <person name="Ruth R."/>
            <person name="San Lucas F."/>
            <person name="Warren J."/>
            <person name="Zhang J."/>
            <person name="Zhao Z."/>
            <person name="Zhou C."/>
            <person name="Zhu D."/>
            <person name="Lee S."/>
            <person name="Bess C."/>
            <person name="Blankenburg K."/>
            <person name="Forbes L."/>
            <person name="Fu Q."/>
            <person name="Gubbala S."/>
            <person name="Hirani K."/>
            <person name="Jayaseelan J.C."/>
            <person name="Lara F."/>
            <person name="Munidasa M."/>
            <person name="Palculict T."/>
            <person name="Patil S."/>
            <person name="Pu L.-L."/>
            <person name="Saada N."/>
            <person name="Tang L."/>
            <person name="Weissenberger G."/>
            <person name="Zhu Y."/>
            <person name="Hemphill L."/>
            <person name="Shang Y."/>
            <person name="Youmans B."/>
            <person name="Ayvaz T."/>
            <person name="Ross M."/>
            <person name="Santibanez J."/>
            <person name="Aqrawi P."/>
            <person name="Gross S."/>
            <person name="Joshi V."/>
            <person name="Fowler G."/>
            <person name="Nazareth L."/>
            <person name="Reid J."/>
            <person name="Worley K."/>
            <person name="Petrosino J."/>
            <person name="Highlander S."/>
            <person name="Gibbs R."/>
        </authorList>
    </citation>
    <scope>NUCLEOTIDE SEQUENCE [LARGE SCALE GENOMIC DNA]</scope>
    <source>
        <strain evidence="11 12">DSM 15829</strain>
    </source>
</reference>
<comment type="catalytic activity">
    <reaction evidence="10">
        <text>S-methyl-5'-thioadenosine + phosphate = 5-(methylsulfanyl)-alpha-D-ribose 1-phosphate + adenine</text>
        <dbReference type="Rhea" id="RHEA:11852"/>
        <dbReference type="ChEBI" id="CHEBI:16708"/>
        <dbReference type="ChEBI" id="CHEBI:17509"/>
        <dbReference type="ChEBI" id="CHEBI:43474"/>
        <dbReference type="ChEBI" id="CHEBI:58533"/>
        <dbReference type="EC" id="2.4.2.28"/>
    </reaction>
    <physiologicalReaction direction="left-to-right" evidence="10">
        <dbReference type="Rhea" id="RHEA:11853"/>
    </physiologicalReaction>
</comment>
<dbReference type="PANTHER" id="PTHR30616:SF2">
    <property type="entry name" value="PURINE NUCLEOSIDE PHOSPHORYLASE LACC1"/>
    <property type="match status" value="1"/>
</dbReference>
<protein>
    <recommendedName>
        <fullName evidence="13">Purine nucleoside phosphorylase</fullName>
    </recommendedName>
</protein>
<keyword evidence="5" id="KW-0479">Metal-binding</keyword>
<comment type="caution">
    <text evidence="11">The sequence shown here is derived from an EMBL/GenBank/DDBJ whole genome shotgun (WGS) entry which is preliminary data.</text>
</comment>
<keyword evidence="12" id="KW-1185">Reference proteome</keyword>
<evidence type="ECO:0000256" key="10">
    <source>
        <dbReference type="ARBA" id="ARBA00049893"/>
    </source>
</evidence>
<evidence type="ECO:0000313" key="11">
    <source>
        <dbReference type="EMBL" id="EGF23521.1"/>
    </source>
</evidence>
<comment type="catalytic activity">
    <reaction evidence="9">
        <text>adenosine + phosphate = alpha-D-ribose 1-phosphate + adenine</text>
        <dbReference type="Rhea" id="RHEA:27642"/>
        <dbReference type="ChEBI" id="CHEBI:16335"/>
        <dbReference type="ChEBI" id="CHEBI:16708"/>
        <dbReference type="ChEBI" id="CHEBI:43474"/>
        <dbReference type="ChEBI" id="CHEBI:57720"/>
        <dbReference type="EC" id="2.4.2.1"/>
    </reaction>
    <physiologicalReaction direction="left-to-right" evidence="9">
        <dbReference type="Rhea" id="RHEA:27643"/>
    </physiologicalReaction>
</comment>
<dbReference type="PANTHER" id="PTHR30616">
    <property type="entry name" value="UNCHARACTERIZED PROTEIN YFIH"/>
    <property type="match status" value="1"/>
</dbReference>
<name>F1T477_9ACTN</name>